<evidence type="ECO:0000313" key="1">
    <source>
        <dbReference type="EMBL" id="CAK9325708.1"/>
    </source>
</evidence>
<gene>
    <name evidence="1" type="ORF">CITCOLO1_LOCUS17978</name>
</gene>
<sequence length="265" mass="29756">MPQRIFSIYLADFWKLAYMKRRRTMLPGFPENGRADYEEAFNDFLCPQMVNDAIQAEKAFIFSSPGMPALAFLEEVAESVHVNDIYCVTPLQRLIKMVNEMSPNELSASVSDIDSLVCMTDRVPSLAPLNNSKAAVSTDFVGADASPLRRICSRFGGTIGSRRTRHYTRLMDCEGFDLNSRTIETPDNSHWRGFSLPTKQSLFEEIRRINEQLIDTVVSVCDKDTIAIDPAATIDRSEGIIVKCSFVAHSNLTSHQTSALQFNKL</sequence>
<dbReference type="InterPro" id="IPR044661">
    <property type="entry name" value="MED15a/b/c-like"/>
</dbReference>
<keyword evidence="2" id="KW-1185">Reference proteome</keyword>
<organism evidence="1 2">
    <name type="scientific">Citrullus colocynthis</name>
    <name type="common">colocynth</name>
    <dbReference type="NCBI Taxonomy" id="252529"/>
    <lineage>
        <taxon>Eukaryota</taxon>
        <taxon>Viridiplantae</taxon>
        <taxon>Streptophyta</taxon>
        <taxon>Embryophyta</taxon>
        <taxon>Tracheophyta</taxon>
        <taxon>Spermatophyta</taxon>
        <taxon>Magnoliopsida</taxon>
        <taxon>eudicotyledons</taxon>
        <taxon>Gunneridae</taxon>
        <taxon>Pentapetalae</taxon>
        <taxon>rosids</taxon>
        <taxon>fabids</taxon>
        <taxon>Cucurbitales</taxon>
        <taxon>Cucurbitaceae</taxon>
        <taxon>Benincaseae</taxon>
        <taxon>Citrullus</taxon>
    </lineage>
</organism>
<dbReference type="EMBL" id="OZ021741">
    <property type="protein sequence ID" value="CAK9325708.1"/>
    <property type="molecule type" value="Genomic_DNA"/>
</dbReference>
<protein>
    <submittedName>
        <fullName evidence="1">Uncharacterized protein</fullName>
    </submittedName>
</protein>
<evidence type="ECO:0000313" key="2">
    <source>
        <dbReference type="Proteomes" id="UP001642487"/>
    </source>
</evidence>
<dbReference type="PANTHER" id="PTHR33137">
    <property type="entry name" value="MEDIATOR OF RNA POLYMERASE II TRANSCRIPTION SUBUNIT 15A-RELATED"/>
    <property type="match status" value="1"/>
</dbReference>
<dbReference type="Proteomes" id="UP001642487">
    <property type="component" value="Chromosome 7"/>
</dbReference>
<dbReference type="PANTHER" id="PTHR33137:SF4">
    <property type="entry name" value="MEDIATOR OF RNA POLYMERASE II TRANSCRIPTION SUBUNIT 15A-RELATED"/>
    <property type="match status" value="1"/>
</dbReference>
<reference evidence="1 2" key="1">
    <citation type="submission" date="2024-03" db="EMBL/GenBank/DDBJ databases">
        <authorList>
            <person name="Gkanogiannis A."/>
            <person name="Becerra Lopez-Lavalle L."/>
        </authorList>
    </citation>
    <scope>NUCLEOTIDE SEQUENCE [LARGE SCALE GENOMIC DNA]</scope>
</reference>
<accession>A0ABP0YYT9</accession>
<proteinExistence type="predicted"/>
<name>A0ABP0YYT9_9ROSI</name>